<organism evidence="5 6">
    <name type="scientific">Hymenobacter persicinus</name>
    <dbReference type="NCBI Taxonomy" id="2025506"/>
    <lineage>
        <taxon>Bacteria</taxon>
        <taxon>Pseudomonadati</taxon>
        <taxon>Bacteroidota</taxon>
        <taxon>Cytophagia</taxon>
        <taxon>Cytophagales</taxon>
        <taxon>Hymenobacteraceae</taxon>
        <taxon>Hymenobacter</taxon>
    </lineage>
</organism>
<reference evidence="5 6" key="1">
    <citation type="submission" date="2019-02" db="EMBL/GenBank/DDBJ databases">
        <title>Bacterial novel species isolated from soil.</title>
        <authorList>
            <person name="Jung H.-Y."/>
        </authorList>
    </citation>
    <scope>NUCLEOTIDE SEQUENCE [LARGE SCALE GENOMIC DNA]</scope>
    <source>
        <strain evidence="5 6">1-3-3-3</strain>
    </source>
</reference>
<dbReference type="AlphaFoldDB" id="A0A4Q5LAE9"/>
<dbReference type="CDD" id="cd15482">
    <property type="entry name" value="Sialidase_non-viral"/>
    <property type="match status" value="1"/>
</dbReference>
<keyword evidence="3" id="KW-0732">Signal</keyword>
<dbReference type="OrthoDB" id="610388at2"/>
<dbReference type="InterPro" id="IPR015943">
    <property type="entry name" value="WD40/YVTN_repeat-like_dom_sf"/>
</dbReference>
<feature type="signal peptide" evidence="3">
    <location>
        <begin position="1"/>
        <end position="20"/>
    </location>
</feature>
<dbReference type="Proteomes" id="UP000294155">
    <property type="component" value="Unassembled WGS sequence"/>
</dbReference>
<dbReference type="Gene3D" id="2.130.10.10">
    <property type="entry name" value="YVTN repeat-like/Quinoprotein amine dehydrogenase"/>
    <property type="match status" value="2"/>
</dbReference>
<accession>A0A4Q5LAE9</accession>
<evidence type="ECO:0000313" key="6">
    <source>
        <dbReference type="Proteomes" id="UP000294155"/>
    </source>
</evidence>
<proteinExistence type="predicted"/>
<gene>
    <name evidence="5" type="ORF">EWM57_16190</name>
</gene>
<name>A0A4Q5LAE9_9BACT</name>
<feature type="domain" description="Photosynthesis system II assembly factor Ycf48/Hcf136-like" evidence="4">
    <location>
        <begin position="139"/>
        <end position="278"/>
    </location>
</feature>
<dbReference type="PANTHER" id="PTHR47199">
    <property type="entry name" value="PHOTOSYSTEM II STABILITY/ASSEMBLY FACTOR HCF136, CHLOROPLASTIC"/>
    <property type="match status" value="1"/>
</dbReference>
<dbReference type="NCBIfam" id="TIGR04183">
    <property type="entry name" value="Por_Secre_tail"/>
    <property type="match status" value="1"/>
</dbReference>
<dbReference type="InterPro" id="IPR036278">
    <property type="entry name" value="Sialidase_sf"/>
</dbReference>
<dbReference type="PANTHER" id="PTHR47199:SF2">
    <property type="entry name" value="PHOTOSYSTEM II STABILITY_ASSEMBLY FACTOR HCF136, CHLOROPLASTIC"/>
    <property type="match status" value="1"/>
</dbReference>
<dbReference type="Pfam" id="PF14870">
    <property type="entry name" value="PSII_BNR"/>
    <property type="match status" value="1"/>
</dbReference>
<protein>
    <submittedName>
        <fullName evidence="5">T9SS type A sorting domain-containing protein</fullName>
    </submittedName>
</protein>
<comment type="caution">
    <text evidence="5">The sequence shown here is derived from an EMBL/GenBank/DDBJ whole genome shotgun (WGS) entry which is preliminary data.</text>
</comment>
<dbReference type="EMBL" id="SEWE01000040">
    <property type="protein sequence ID" value="RYU77873.1"/>
    <property type="molecule type" value="Genomic_DNA"/>
</dbReference>
<keyword evidence="1" id="KW-0602">Photosynthesis</keyword>
<dbReference type="GO" id="GO:0015979">
    <property type="term" value="P:photosynthesis"/>
    <property type="evidence" value="ECO:0007669"/>
    <property type="project" value="UniProtKB-KW"/>
</dbReference>
<feature type="chain" id="PRO_5020315955" evidence="3">
    <location>
        <begin position="21"/>
        <end position="460"/>
    </location>
</feature>
<keyword evidence="6" id="KW-1185">Reference proteome</keyword>
<dbReference type="RefSeq" id="WP_129922203.1">
    <property type="nucleotide sequence ID" value="NZ_SEWE01000040.1"/>
</dbReference>
<evidence type="ECO:0000256" key="3">
    <source>
        <dbReference type="SAM" id="SignalP"/>
    </source>
</evidence>
<dbReference type="SUPFAM" id="SSF50939">
    <property type="entry name" value="Sialidases"/>
    <property type="match status" value="1"/>
</dbReference>
<keyword evidence="2" id="KW-0604">Photosystem II</keyword>
<dbReference type="GO" id="GO:0009523">
    <property type="term" value="C:photosystem II"/>
    <property type="evidence" value="ECO:0007669"/>
    <property type="project" value="UniProtKB-KW"/>
</dbReference>
<evidence type="ECO:0000256" key="2">
    <source>
        <dbReference type="ARBA" id="ARBA00023276"/>
    </source>
</evidence>
<evidence type="ECO:0000313" key="5">
    <source>
        <dbReference type="EMBL" id="RYU77873.1"/>
    </source>
</evidence>
<dbReference type="InterPro" id="IPR026444">
    <property type="entry name" value="Secre_tail"/>
</dbReference>
<evidence type="ECO:0000256" key="1">
    <source>
        <dbReference type="ARBA" id="ARBA00022531"/>
    </source>
</evidence>
<evidence type="ECO:0000259" key="4">
    <source>
        <dbReference type="Pfam" id="PF14870"/>
    </source>
</evidence>
<dbReference type="InterPro" id="IPR028203">
    <property type="entry name" value="PSII_CF48-like_dom"/>
</dbReference>
<sequence length="460" mass="48228">MKKPFLFLCASLLGLSTSHAQWVSQPVAFSSTTYYPASLQAVDASAAWAVGSNPSGLFTPQGIGTQEVARTINGGSAWQTRTVPGLAADEVLTSLTAQSAAAAWVTTIGSTRSQLLRTTDGGTTWQPMLTLTSATADRSLNYVGFFDATHGLCLGDADNGDRLVLYLTADGGATWTANRSLPLLTDDEYLTSVSRPAVVGNNIWVSTTASRVFHSTDRGLTWSVSEVLSGATFTPNGPRALAFADAQHGLALFSRTDGFTDNAPLYQTSDGGATWQTAAFSGPLHGGNLVLVPGTGNYLSVGENLPVPGVPTDAGSSYSRDGGATWTALENTENHQLLTAAGPLAVWSSSYDFLTGHSNGVRKLTSLALPVRAAHSAQQNRLQAYPNPSPDGRFTLEAAGITAGTSIQVFDRLGREVSHDTWAGAAQPRYTLRLDGQPRGLYTVQVGTGAGAVRQTISVQ</sequence>